<feature type="region of interest" description="Disordered" evidence="5">
    <location>
        <begin position="1"/>
        <end position="29"/>
    </location>
</feature>
<dbReference type="CDD" id="cd00067">
    <property type="entry name" value="GAL4"/>
    <property type="match status" value="1"/>
</dbReference>
<dbReference type="PROSITE" id="PS00463">
    <property type="entry name" value="ZN2_CY6_FUNGAL_1"/>
    <property type="match status" value="1"/>
</dbReference>
<evidence type="ECO:0000313" key="7">
    <source>
        <dbReference type="EMBL" id="WPB07644.1"/>
    </source>
</evidence>
<name>A0ABZ0P6W9_CERBT</name>
<evidence type="ECO:0000256" key="2">
    <source>
        <dbReference type="ARBA" id="ARBA00022723"/>
    </source>
</evidence>
<dbReference type="CDD" id="cd12148">
    <property type="entry name" value="fungal_TF_MHR"/>
    <property type="match status" value="1"/>
</dbReference>
<dbReference type="RefSeq" id="XP_023448419.2">
    <property type="nucleotide sequence ID" value="XM_023604955.2"/>
</dbReference>
<keyword evidence="4" id="KW-0539">Nucleus</keyword>
<protein>
    <recommendedName>
        <fullName evidence="6">Zn(2)-C6 fungal-type domain-containing protein</fullName>
    </recommendedName>
</protein>
<organism evidence="7 8">
    <name type="scientific">Cercospora beticola</name>
    <name type="common">Sugarbeet leaf spot fungus</name>
    <dbReference type="NCBI Taxonomy" id="122368"/>
    <lineage>
        <taxon>Eukaryota</taxon>
        <taxon>Fungi</taxon>
        <taxon>Dikarya</taxon>
        <taxon>Ascomycota</taxon>
        <taxon>Pezizomycotina</taxon>
        <taxon>Dothideomycetes</taxon>
        <taxon>Dothideomycetidae</taxon>
        <taxon>Mycosphaerellales</taxon>
        <taxon>Mycosphaerellaceae</taxon>
        <taxon>Cercospora</taxon>
    </lineage>
</organism>
<keyword evidence="3" id="KW-0238">DNA-binding</keyword>
<keyword evidence="2" id="KW-0479">Metal-binding</keyword>
<comment type="subcellular location">
    <subcellularLocation>
        <location evidence="1">Nucleus</location>
    </subcellularLocation>
</comment>
<keyword evidence="8" id="KW-1185">Reference proteome</keyword>
<dbReference type="PANTHER" id="PTHR46910:SF3">
    <property type="entry name" value="HALOTOLERANCE PROTEIN 9-RELATED"/>
    <property type="match status" value="1"/>
</dbReference>
<dbReference type="InterPro" id="IPR001138">
    <property type="entry name" value="Zn2Cys6_DnaBD"/>
</dbReference>
<gene>
    <name evidence="7" type="ORF">RHO25_012305</name>
</gene>
<dbReference type="EMBL" id="CP134192">
    <property type="protein sequence ID" value="WPB07644.1"/>
    <property type="molecule type" value="Genomic_DNA"/>
</dbReference>
<evidence type="ECO:0000256" key="5">
    <source>
        <dbReference type="SAM" id="MobiDB-lite"/>
    </source>
</evidence>
<dbReference type="PANTHER" id="PTHR46910">
    <property type="entry name" value="TRANSCRIPTION FACTOR PDR1"/>
    <property type="match status" value="1"/>
</dbReference>
<dbReference type="Proteomes" id="UP001302367">
    <property type="component" value="Chromosome 9"/>
</dbReference>
<evidence type="ECO:0000313" key="8">
    <source>
        <dbReference type="Proteomes" id="UP001302367"/>
    </source>
</evidence>
<dbReference type="InterPro" id="IPR050987">
    <property type="entry name" value="AtrR-like"/>
</dbReference>
<dbReference type="GeneID" id="35435948"/>
<evidence type="ECO:0000256" key="1">
    <source>
        <dbReference type="ARBA" id="ARBA00004123"/>
    </source>
</evidence>
<dbReference type="Pfam" id="PF00172">
    <property type="entry name" value="Zn_clus"/>
    <property type="match status" value="1"/>
</dbReference>
<feature type="domain" description="Zn(2)-C6 fungal-type" evidence="6">
    <location>
        <begin position="37"/>
        <end position="67"/>
    </location>
</feature>
<evidence type="ECO:0000256" key="4">
    <source>
        <dbReference type="ARBA" id="ARBA00023242"/>
    </source>
</evidence>
<evidence type="ECO:0000259" key="6">
    <source>
        <dbReference type="PROSITE" id="PS50048"/>
    </source>
</evidence>
<reference evidence="7 8" key="1">
    <citation type="submission" date="2023-09" db="EMBL/GenBank/DDBJ databases">
        <title>Complete-Gapless Cercospora beticola genome.</title>
        <authorList>
            <person name="Wyatt N.A."/>
            <person name="Spanner R.E."/>
            <person name="Bolton M.D."/>
        </authorList>
    </citation>
    <scope>NUCLEOTIDE SEQUENCE [LARGE SCALE GENOMIC DNA]</scope>
    <source>
        <strain evidence="7">Cb09-40</strain>
    </source>
</reference>
<evidence type="ECO:0000256" key="3">
    <source>
        <dbReference type="ARBA" id="ARBA00023125"/>
    </source>
</evidence>
<sequence>MANAGKEMEGAASEFNVDSTHPRAMSTTKDYKRRPGACQYCRAKKFRCDGRLPRCQRCESTQQECIYRPCKKRGRRSKLAPPSTIDDPATFDTLDEWWWPLVPPSASPTPSTLLSTVSAGSMSQDVERLFTSDGNDPLDNGIFLSSECHDLDPSVAQPNQFDVSDDADARDWQCLLATLPYQVQVLESNISVARGMESTGHSRHVSVPSEVPSGEHGGSDGGITNRQATANAGPFNFAYLDIMQSVIHSWRQEGHIDHRLSAAIGQTLAACPSLVSRTGTGPQNAPLLDLKRAKLALEADADIYQKITDFCHDPFRGARCISRASLMKMAEEVFSNHDRIAEKVIVIHAVVATSMALTHTSDDSEERNRTALAHYRQAFAHAGLLQCYKASALAFKIVAACHWSPWDDDQLLDMACSRAQALRAHLHGGADDGLHKDEDVEELRRAFWLLYSIEKPARMQAGFVSASVHFQHPLTMSRLTLGKALNDNFFTPELPCSQDHPTHDRGHEFLMHIRLAQACSQVLDQLYSRTVQEATVEQVEAAIATTADWITDAGQIRSDVKDVLDCNTRWTLYTIFLYIHRRSLILPAASPARQRVEKAVSTLTFEILESLVYADPLAVHREPTFLRAALTAFCVSAWSLESIVIHTAQFRQLGFALGFFARLARDDDFALDQTATIFRLVQERAMSQVCSSKQ</sequence>
<accession>A0ABZ0P6W9</accession>
<dbReference type="SUPFAM" id="SSF57701">
    <property type="entry name" value="Zn2/Cys6 DNA-binding domain"/>
    <property type="match status" value="1"/>
</dbReference>
<dbReference type="PROSITE" id="PS50048">
    <property type="entry name" value="ZN2_CY6_FUNGAL_2"/>
    <property type="match status" value="1"/>
</dbReference>
<dbReference type="SMART" id="SM00066">
    <property type="entry name" value="GAL4"/>
    <property type="match status" value="1"/>
</dbReference>
<proteinExistence type="predicted"/>
<dbReference type="InterPro" id="IPR036864">
    <property type="entry name" value="Zn2-C6_fun-type_DNA-bd_sf"/>
</dbReference>
<feature type="region of interest" description="Disordered" evidence="5">
    <location>
        <begin position="198"/>
        <end position="227"/>
    </location>
</feature>
<dbReference type="Gene3D" id="4.10.240.10">
    <property type="entry name" value="Zn(2)-C6 fungal-type DNA-binding domain"/>
    <property type="match status" value="1"/>
</dbReference>